<dbReference type="PATRIC" id="fig|87541.4.peg.833"/>
<protein>
    <recommendedName>
        <fullName evidence="2">adenosylhomocysteine nucleosidase</fullName>
        <ecNumber evidence="2">3.2.2.9</ecNumber>
    </recommendedName>
</protein>
<dbReference type="GO" id="GO:0008782">
    <property type="term" value="F:adenosylhomocysteine nucleosidase activity"/>
    <property type="evidence" value="ECO:0007669"/>
    <property type="project" value="UniProtKB-EC"/>
</dbReference>
<reference evidence="7 8" key="1">
    <citation type="submission" date="2016-01" db="EMBL/GenBank/DDBJ databases">
        <authorList>
            <person name="Oliw E.H."/>
        </authorList>
    </citation>
    <scope>NUCLEOTIDE SEQUENCE [LARGE SCALE GENOMIC DNA]</scope>
    <source>
        <strain evidence="7 8">KA00635</strain>
    </source>
</reference>
<dbReference type="EMBL" id="LSCQ01000042">
    <property type="protein sequence ID" value="KXB36473.1"/>
    <property type="molecule type" value="Genomic_DNA"/>
</dbReference>
<dbReference type="UniPathway" id="UPA00904">
    <property type="reaction ID" value="UER00871"/>
</dbReference>
<dbReference type="AlphaFoldDB" id="A0A133XZW9"/>
<name>A0A133XZW9_9LACT</name>
<dbReference type="InterPro" id="IPR010049">
    <property type="entry name" value="MTA_SAH_Nsdase"/>
</dbReference>
<dbReference type="Gene3D" id="3.40.50.1580">
    <property type="entry name" value="Nucleoside phosphorylase domain"/>
    <property type="match status" value="1"/>
</dbReference>
<evidence type="ECO:0000256" key="5">
    <source>
        <dbReference type="ARBA" id="ARBA00023167"/>
    </source>
</evidence>
<dbReference type="GO" id="GO:0008930">
    <property type="term" value="F:methylthioadenosine nucleosidase activity"/>
    <property type="evidence" value="ECO:0007669"/>
    <property type="project" value="InterPro"/>
</dbReference>
<dbReference type="InterPro" id="IPR035994">
    <property type="entry name" value="Nucleoside_phosphorylase_sf"/>
</dbReference>
<sequence length="237" mass="25878">MKMKIAIIAALSREVNYYVETIPHLEKRQVAQVTLWTGTYAGHDLIVAQSGIGKVNAAMATTLVCELGPDLVINSGSAGALHPDLNVGDVVLGTETLYHDVDTRAVGNALGQMDGMPLSYLCDAYYLAAFKSVLQEKKAYQGVYQGQIVSGDSFISGEERQSWIQKHFDQALCTEMESTAIGQVAYQFHIPFLIVRAISDRADHQAAVSFETFIQEVGVKSAQTTLAFVEQVKEKSK</sequence>
<dbReference type="CDD" id="cd09008">
    <property type="entry name" value="MTAN"/>
    <property type="match status" value="1"/>
</dbReference>
<evidence type="ECO:0000313" key="8">
    <source>
        <dbReference type="Proteomes" id="UP000070422"/>
    </source>
</evidence>
<dbReference type="GO" id="GO:0019509">
    <property type="term" value="P:L-methionine salvage from methylthioadenosine"/>
    <property type="evidence" value="ECO:0007669"/>
    <property type="project" value="UniProtKB-UniPathway"/>
</dbReference>
<evidence type="ECO:0000256" key="3">
    <source>
        <dbReference type="ARBA" id="ARBA00022605"/>
    </source>
</evidence>
<dbReference type="NCBIfam" id="TIGR01704">
    <property type="entry name" value="MTA_SAH-Nsdase"/>
    <property type="match status" value="1"/>
</dbReference>
<comment type="caution">
    <text evidence="7">The sequence shown here is derived from an EMBL/GenBank/DDBJ whole genome shotgun (WGS) entry which is preliminary data.</text>
</comment>
<dbReference type="PANTHER" id="PTHR46832:SF1">
    <property type="entry name" value="5'-METHYLTHIOADENOSINE_S-ADENOSYLHOMOCYSTEINE NUCLEOSIDASE"/>
    <property type="match status" value="1"/>
</dbReference>
<dbReference type="InterPro" id="IPR000845">
    <property type="entry name" value="Nucleoside_phosphorylase_d"/>
</dbReference>
<evidence type="ECO:0000256" key="4">
    <source>
        <dbReference type="ARBA" id="ARBA00022801"/>
    </source>
</evidence>
<dbReference type="EC" id="3.2.2.9" evidence="2"/>
<comment type="pathway">
    <text evidence="1">Amino-acid biosynthesis; L-methionine biosynthesis via salvage pathway; S-methyl-5-thio-alpha-D-ribose 1-phosphate from S-methyl-5'-thioadenosine (hydrolase route): step 1/2.</text>
</comment>
<evidence type="ECO:0000256" key="2">
    <source>
        <dbReference type="ARBA" id="ARBA00011974"/>
    </source>
</evidence>
<evidence type="ECO:0000259" key="6">
    <source>
        <dbReference type="Pfam" id="PF01048"/>
    </source>
</evidence>
<dbReference type="SUPFAM" id="SSF53167">
    <property type="entry name" value="Purine and uridine phosphorylases"/>
    <property type="match status" value="1"/>
</dbReference>
<accession>A0A133XZW9</accession>
<evidence type="ECO:0000313" key="7">
    <source>
        <dbReference type="EMBL" id="KXB36473.1"/>
    </source>
</evidence>
<keyword evidence="4" id="KW-0378">Hydrolase</keyword>
<dbReference type="OrthoDB" id="9792278at2"/>
<dbReference type="PANTHER" id="PTHR46832">
    <property type="entry name" value="5'-METHYLTHIOADENOSINE/S-ADENOSYLHOMOCYSTEINE NUCLEOSIDASE"/>
    <property type="match status" value="1"/>
</dbReference>
<dbReference type="Proteomes" id="UP000070422">
    <property type="component" value="Unassembled WGS sequence"/>
</dbReference>
<feature type="domain" description="Nucleoside phosphorylase" evidence="6">
    <location>
        <begin position="4"/>
        <end position="229"/>
    </location>
</feature>
<dbReference type="STRING" id="87541.AWM71_00775"/>
<dbReference type="GO" id="GO:0005829">
    <property type="term" value="C:cytosol"/>
    <property type="evidence" value="ECO:0007669"/>
    <property type="project" value="TreeGrafter"/>
</dbReference>
<organism evidence="7 8">
    <name type="scientific">Aerococcus christensenii</name>
    <dbReference type="NCBI Taxonomy" id="87541"/>
    <lineage>
        <taxon>Bacteria</taxon>
        <taxon>Bacillati</taxon>
        <taxon>Bacillota</taxon>
        <taxon>Bacilli</taxon>
        <taxon>Lactobacillales</taxon>
        <taxon>Aerococcaceae</taxon>
        <taxon>Aerococcus</taxon>
    </lineage>
</organism>
<keyword evidence="3" id="KW-0028">Amino-acid biosynthesis</keyword>
<evidence type="ECO:0000256" key="1">
    <source>
        <dbReference type="ARBA" id="ARBA00004945"/>
    </source>
</evidence>
<dbReference type="NCBIfam" id="NF004079">
    <property type="entry name" value="PRK05584.1"/>
    <property type="match status" value="1"/>
</dbReference>
<gene>
    <name evidence="7" type="ORF">HMPREF3187_00841</name>
</gene>
<proteinExistence type="predicted"/>
<dbReference type="GO" id="GO:0019284">
    <property type="term" value="P:L-methionine salvage from S-adenosylmethionine"/>
    <property type="evidence" value="ECO:0007669"/>
    <property type="project" value="TreeGrafter"/>
</dbReference>
<dbReference type="Pfam" id="PF01048">
    <property type="entry name" value="PNP_UDP_1"/>
    <property type="match status" value="1"/>
</dbReference>
<dbReference type="GO" id="GO:0009164">
    <property type="term" value="P:nucleoside catabolic process"/>
    <property type="evidence" value="ECO:0007669"/>
    <property type="project" value="InterPro"/>
</dbReference>
<keyword evidence="5" id="KW-0486">Methionine biosynthesis</keyword>